<evidence type="ECO:0000256" key="6">
    <source>
        <dbReference type="ARBA" id="ARBA00023136"/>
    </source>
</evidence>
<keyword evidence="6 8" id="KW-0472">Membrane</keyword>
<evidence type="ECO:0000313" key="10">
    <source>
        <dbReference type="Proteomes" id="UP001153069"/>
    </source>
</evidence>
<dbReference type="PANTHER" id="PTHR23137">
    <property type="entry name" value="VESICLE TRANSPORT PROTEIN-RELATED"/>
    <property type="match status" value="1"/>
</dbReference>
<comment type="caution">
    <text evidence="8">Lacks conserved residue(s) required for the propagation of feature annotation.</text>
</comment>
<evidence type="ECO:0000256" key="5">
    <source>
        <dbReference type="ARBA" id="ARBA00022989"/>
    </source>
</evidence>
<keyword evidence="4 8" id="KW-0653">Protein transport</keyword>
<name>A0A9N8EJY4_9STRA</name>
<dbReference type="InterPro" id="IPR011691">
    <property type="entry name" value="Vesicle_transpt_SFT2"/>
</dbReference>
<dbReference type="EMBL" id="CAICTM010001079">
    <property type="protein sequence ID" value="CAB9520189.1"/>
    <property type="molecule type" value="Genomic_DNA"/>
</dbReference>
<keyword evidence="5 8" id="KW-1133">Transmembrane helix</keyword>
<dbReference type="Pfam" id="PF04178">
    <property type="entry name" value="Got1"/>
    <property type="match status" value="1"/>
</dbReference>
<feature type="transmembrane region" description="Helical" evidence="8">
    <location>
        <begin position="148"/>
        <end position="168"/>
    </location>
</feature>
<sequence length="240" mass="26431">MSGFGNWYKEQQAESGGGNGGGSVGNSFFGVEIPDFNVNTDQILPLTEGMPNMPNMSMQNIRETMESQMPKKIMGMNYQQRFKVFTALLLLSALFFALAFSVGMPMITVRPQKFAISFTFGSLLFMGSFGILKGPWEHLKGMCAGDRMYFTTIYVGSMIATLHFTFNMGGPKGYVIVMAASGCQLLALVYYLVSFLPGGATGMRILLAAMCQMLKPVFILCAKFQAICMAKCCSFLVRRR</sequence>
<dbReference type="GO" id="GO:0012505">
    <property type="term" value="C:endomembrane system"/>
    <property type="evidence" value="ECO:0007669"/>
    <property type="project" value="UniProtKB-ARBA"/>
</dbReference>
<proteinExistence type="inferred from homology"/>
<dbReference type="AlphaFoldDB" id="A0A9N8EJY4"/>
<evidence type="ECO:0000256" key="4">
    <source>
        <dbReference type="ARBA" id="ARBA00022927"/>
    </source>
</evidence>
<evidence type="ECO:0000256" key="7">
    <source>
        <dbReference type="ARBA" id="ARBA00025800"/>
    </source>
</evidence>
<feature type="transmembrane region" description="Helical" evidence="8">
    <location>
        <begin position="82"/>
        <end position="102"/>
    </location>
</feature>
<dbReference type="Proteomes" id="UP001153069">
    <property type="component" value="Unassembled WGS sequence"/>
</dbReference>
<dbReference type="OrthoDB" id="660759at2759"/>
<feature type="transmembrane region" description="Helical" evidence="8">
    <location>
        <begin position="114"/>
        <end position="136"/>
    </location>
</feature>
<dbReference type="InterPro" id="IPR007305">
    <property type="entry name" value="Vesicle_transpt_Got1/SFT2"/>
</dbReference>
<comment type="subcellular location">
    <subcellularLocation>
        <location evidence="1 8">Membrane</location>
        <topology evidence="1 8">Multi-pass membrane protein</topology>
    </subcellularLocation>
</comment>
<evidence type="ECO:0000256" key="3">
    <source>
        <dbReference type="ARBA" id="ARBA00022692"/>
    </source>
</evidence>
<accession>A0A9N8EJY4</accession>
<evidence type="ECO:0000256" key="1">
    <source>
        <dbReference type="ARBA" id="ARBA00004141"/>
    </source>
</evidence>
<gene>
    <name evidence="9" type="ORF">SEMRO_1081_G239110.1</name>
</gene>
<keyword evidence="10" id="KW-1185">Reference proteome</keyword>
<dbReference type="PANTHER" id="PTHR23137:SF36">
    <property type="entry name" value="VESICLE TRANSPORT PROTEIN SFT2C"/>
    <property type="match status" value="1"/>
</dbReference>
<comment type="similarity">
    <text evidence="7 8">Belongs to the SFT2 family.</text>
</comment>
<dbReference type="GO" id="GO:0005737">
    <property type="term" value="C:cytoplasm"/>
    <property type="evidence" value="ECO:0007669"/>
    <property type="project" value="UniProtKB-ARBA"/>
</dbReference>
<protein>
    <recommendedName>
        <fullName evidence="8">Vesicle transport protein</fullName>
    </recommendedName>
</protein>
<dbReference type="GO" id="GO:0016192">
    <property type="term" value="P:vesicle-mediated transport"/>
    <property type="evidence" value="ECO:0007669"/>
    <property type="project" value="InterPro"/>
</dbReference>
<reference evidence="9" key="1">
    <citation type="submission" date="2020-06" db="EMBL/GenBank/DDBJ databases">
        <authorList>
            <consortium name="Plant Systems Biology data submission"/>
        </authorList>
    </citation>
    <scope>NUCLEOTIDE SEQUENCE</scope>
    <source>
        <strain evidence="9">D6</strain>
    </source>
</reference>
<keyword evidence="3 8" id="KW-0812">Transmembrane</keyword>
<evidence type="ECO:0000256" key="2">
    <source>
        <dbReference type="ARBA" id="ARBA00022448"/>
    </source>
</evidence>
<evidence type="ECO:0000313" key="9">
    <source>
        <dbReference type="EMBL" id="CAB9520189.1"/>
    </source>
</evidence>
<comment type="caution">
    <text evidence="9">The sequence shown here is derived from an EMBL/GenBank/DDBJ whole genome shotgun (WGS) entry which is preliminary data.</text>
</comment>
<evidence type="ECO:0000256" key="8">
    <source>
        <dbReference type="RuleBase" id="RU363111"/>
    </source>
</evidence>
<keyword evidence="2 8" id="KW-0813">Transport</keyword>
<comment type="function">
    <text evidence="8">May be involved in fusion of retrograde transport vesicles derived from an endocytic compartment with the Golgi complex.</text>
</comment>
<dbReference type="GO" id="GO:0016020">
    <property type="term" value="C:membrane"/>
    <property type="evidence" value="ECO:0007669"/>
    <property type="project" value="UniProtKB-SubCell"/>
</dbReference>
<organism evidence="9 10">
    <name type="scientific">Seminavis robusta</name>
    <dbReference type="NCBI Taxonomy" id="568900"/>
    <lineage>
        <taxon>Eukaryota</taxon>
        <taxon>Sar</taxon>
        <taxon>Stramenopiles</taxon>
        <taxon>Ochrophyta</taxon>
        <taxon>Bacillariophyta</taxon>
        <taxon>Bacillariophyceae</taxon>
        <taxon>Bacillariophycidae</taxon>
        <taxon>Naviculales</taxon>
        <taxon>Naviculaceae</taxon>
        <taxon>Seminavis</taxon>
    </lineage>
</organism>
<dbReference type="GO" id="GO:0015031">
    <property type="term" value="P:protein transport"/>
    <property type="evidence" value="ECO:0007669"/>
    <property type="project" value="UniProtKB-KW"/>
</dbReference>